<dbReference type="GO" id="GO:0071562">
    <property type="term" value="P:nucleus-vacuole junction assembly"/>
    <property type="evidence" value="ECO:0007669"/>
    <property type="project" value="InterPro"/>
</dbReference>
<evidence type="ECO:0000256" key="5">
    <source>
        <dbReference type="ARBA" id="ARBA00023136"/>
    </source>
</evidence>
<protein>
    <recommendedName>
        <fullName evidence="7">Vacuolar protein 8</fullName>
    </recommendedName>
</protein>
<reference evidence="9" key="1">
    <citation type="submission" date="2023-03" db="EMBL/GenBank/DDBJ databases">
        <title>Massive genome expansion in bonnet fungi (Mycena s.s.) driven by repeated elements and novel gene families across ecological guilds.</title>
        <authorList>
            <consortium name="Lawrence Berkeley National Laboratory"/>
            <person name="Harder C.B."/>
            <person name="Miyauchi S."/>
            <person name="Viragh M."/>
            <person name="Kuo A."/>
            <person name="Thoen E."/>
            <person name="Andreopoulos B."/>
            <person name="Lu D."/>
            <person name="Skrede I."/>
            <person name="Drula E."/>
            <person name="Henrissat B."/>
            <person name="Morin E."/>
            <person name="Kohler A."/>
            <person name="Barry K."/>
            <person name="LaButti K."/>
            <person name="Morin E."/>
            <person name="Salamov A."/>
            <person name="Lipzen A."/>
            <person name="Mereny Z."/>
            <person name="Hegedus B."/>
            <person name="Baldrian P."/>
            <person name="Stursova M."/>
            <person name="Weitz H."/>
            <person name="Taylor A."/>
            <person name="Grigoriev I.V."/>
            <person name="Nagy L.G."/>
            <person name="Martin F."/>
            <person name="Kauserud H."/>
        </authorList>
    </citation>
    <scope>NUCLEOTIDE SEQUENCE</scope>
    <source>
        <strain evidence="9">9144</strain>
    </source>
</reference>
<dbReference type="GO" id="GO:0043495">
    <property type="term" value="F:protein-membrane adaptor activity"/>
    <property type="evidence" value="ECO:0007669"/>
    <property type="project" value="InterPro"/>
</dbReference>
<dbReference type="EMBL" id="JARJCW010000032">
    <property type="protein sequence ID" value="KAJ7208877.1"/>
    <property type="molecule type" value="Genomic_DNA"/>
</dbReference>
<proteinExistence type="inferred from homology"/>
<evidence type="ECO:0000256" key="7">
    <source>
        <dbReference type="ARBA" id="ARBA00026209"/>
    </source>
</evidence>
<keyword evidence="6" id="KW-0449">Lipoprotein</keyword>
<evidence type="ECO:0000313" key="9">
    <source>
        <dbReference type="EMBL" id="KAJ7208877.1"/>
    </source>
</evidence>
<dbReference type="InterPro" id="IPR000225">
    <property type="entry name" value="Armadillo"/>
</dbReference>
<comment type="similarity">
    <text evidence="2">Belongs to the beta-catenin family.</text>
</comment>
<name>A0AAD6VG85_9AGAR</name>
<dbReference type="Proteomes" id="UP001219525">
    <property type="component" value="Unassembled WGS sequence"/>
</dbReference>
<organism evidence="9 10">
    <name type="scientific">Mycena pura</name>
    <dbReference type="NCBI Taxonomy" id="153505"/>
    <lineage>
        <taxon>Eukaryota</taxon>
        <taxon>Fungi</taxon>
        <taxon>Dikarya</taxon>
        <taxon>Basidiomycota</taxon>
        <taxon>Agaricomycotina</taxon>
        <taxon>Agaricomycetes</taxon>
        <taxon>Agaricomycetidae</taxon>
        <taxon>Agaricales</taxon>
        <taxon>Marasmiineae</taxon>
        <taxon>Mycenaceae</taxon>
        <taxon>Mycena</taxon>
    </lineage>
</organism>
<keyword evidence="3" id="KW-0926">Vacuole</keyword>
<keyword evidence="10" id="KW-1185">Reference proteome</keyword>
<evidence type="ECO:0000256" key="8">
    <source>
        <dbReference type="PROSITE-ProRule" id="PRU00259"/>
    </source>
</evidence>
<keyword evidence="5" id="KW-0472">Membrane</keyword>
<feature type="repeat" description="ARM" evidence="8">
    <location>
        <begin position="349"/>
        <end position="393"/>
    </location>
</feature>
<evidence type="ECO:0000256" key="2">
    <source>
        <dbReference type="ARBA" id="ARBA00005462"/>
    </source>
</evidence>
<evidence type="ECO:0000256" key="4">
    <source>
        <dbReference type="ARBA" id="ARBA00022737"/>
    </source>
</evidence>
<dbReference type="GO" id="GO:0005774">
    <property type="term" value="C:vacuolar membrane"/>
    <property type="evidence" value="ECO:0007669"/>
    <property type="project" value="UniProtKB-SubCell"/>
</dbReference>
<keyword evidence="4" id="KW-0677">Repeat</keyword>
<comment type="caution">
    <text evidence="9">The sequence shown here is derived from an EMBL/GenBank/DDBJ whole genome shotgun (WGS) entry which is preliminary data.</text>
</comment>
<dbReference type="InterPro" id="IPR016024">
    <property type="entry name" value="ARM-type_fold"/>
</dbReference>
<comment type="subcellular location">
    <subcellularLocation>
        <location evidence="1">Vacuole membrane</location>
        <topology evidence="1">Lipid-anchor</topology>
    </subcellularLocation>
</comment>
<evidence type="ECO:0000256" key="3">
    <source>
        <dbReference type="ARBA" id="ARBA00022554"/>
    </source>
</evidence>
<gene>
    <name evidence="9" type="ORF">GGX14DRAFT_395495</name>
</gene>
<accession>A0AAD6VG85</accession>
<dbReference type="SMART" id="SM00185">
    <property type="entry name" value="ARM"/>
    <property type="match status" value="11"/>
</dbReference>
<dbReference type="PANTHER" id="PTHR47249">
    <property type="entry name" value="VACUOLAR PROTEIN 8"/>
    <property type="match status" value="1"/>
</dbReference>
<evidence type="ECO:0000313" key="10">
    <source>
        <dbReference type="Proteomes" id="UP001219525"/>
    </source>
</evidence>
<dbReference type="SUPFAM" id="SSF48371">
    <property type="entry name" value="ARM repeat"/>
    <property type="match status" value="2"/>
</dbReference>
<dbReference type="Gene3D" id="1.25.10.10">
    <property type="entry name" value="Leucine-rich Repeat Variant"/>
    <property type="match status" value="5"/>
</dbReference>
<sequence>MDESSSNLLVKNSHCHTFRRNSLAACRVSYSIKARNSLAACRVPYSIKVPYADWWRRRGAAAKCKKLGLVPARGKSRRSIARKPKGCAWKLVTTQPSDDNAYCKQYTAAVHYFVLLLSPSSMPPLDRQPTHTSIHSWWSDSNPGLQGPTMNIHAVTKPLMKLMYHQQAQRFIQRDSGAPLSNVALEAYSTYLTYKYVAASTKAMVLKHLIQKAEGESDAQAIVDSPVYPQIPWLLESSDAEIRLQSWNLVGNLALHERSMPAVLMVNPFERIVSLFHNGDDLVIHAAICALARLAWWPEGAQAVITEIPLAHLSKLLESSDADIRERSRTLVVNLAMHETSMPAILGMNPIQRMVSLLYSHNGNYAVIHKATYALANVARWPQGAQAVITANALADLSNLLESSYAGIRESTCFLVGNLAMYETSMPAILAVNPCEKIVSLLHDGHDRVIHAAIYALAKLARWPEGAQAVISANALAHLFKLLKSCNPGIQRQSCTLVGSLACHDTSMSAISAVSPFERMVSILHDGSDSVTHWATYGLVNLAQWPEVMEMIWLSMGAAYALAKLAQWPKGAQAVITANALAHLSNLLESPDADIQMWSCTLGGNLAIHETSMPAILAVNPCEKFVSLLYDGHDQIIHAAIYALAKLARWPEGAQAVITANALAHLSNLLESPDADIQMWSCTLGGNLAIHETSMPAILAVNPCEKFVTLLHDGHGQVIDAAIYALSKLARWPEGAQAVVTANALTHVSELRKSSNADIQRWSCNLAGNLVIYENSMTAILAVNPCEKIVSLLYDRHDQVIHAAIYTLVKLASWPDGAQAVITANALAHLYNLLESTYADIRESSCSLVGYLAIYETSMPAILAISDGHDRFIRAAIYALAKLAQWPEGAQAVITSNALAHLSNLLESPDADIQMWSCTLGGNLAIHETSMPAILTVNPCEKFVSLLQYVSNIDTFNIHHPDPKLAMVMIRLLMQQYTH</sequence>
<dbReference type="PROSITE" id="PS50176">
    <property type="entry name" value="ARM_REPEAT"/>
    <property type="match status" value="1"/>
</dbReference>
<evidence type="ECO:0000256" key="6">
    <source>
        <dbReference type="ARBA" id="ARBA00023288"/>
    </source>
</evidence>
<dbReference type="AlphaFoldDB" id="A0AAD6VG85"/>
<dbReference type="InterPro" id="IPR045156">
    <property type="entry name" value="Vac8"/>
</dbReference>
<dbReference type="InterPro" id="IPR011989">
    <property type="entry name" value="ARM-like"/>
</dbReference>
<evidence type="ECO:0000256" key="1">
    <source>
        <dbReference type="ARBA" id="ARBA00004592"/>
    </source>
</evidence>
<dbReference type="PANTHER" id="PTHR47249:SF1">
    <property type="entry name" value="VACUOLAR PROTEIN 8"/>
    <property type="match status" value="1"/>
</dbReference>